<dbReference type="Proteomes" id="UP000176751">
    <property type="component" value="Unassembled WGS sequence"/>
</dbReference>
<protein>
    <recommendedName>
        <fullName evidence="1">Methyltransferase type 11 domain-containing protein</fullName>
    </recommendedName>
</protein>
<dbReference type="EMBL" id="MFCA01000029">
    <property type="protein sequence ID" value="OGE01226.1"/>
    <property type="molecule type" value="Genomic_DNA"/>
</dbReference>
<dbReference type="CDD" id="cd02440">
    <property type="entry name" value="AdoMet_MTases"/>
    <property type="match status" value="1"/>
</dbReference>
<dbReference type="InterPro" id="IPR052356">
    <property type="entry name" value="Thiol_S-MT"/>
</dbReference>
<dbReference type="AlphaFoldDB" id="A0A1F5HAW9"/>
<dbReference type="Pfam" id="PF08241">
    <property type="entry name" value="Methyltransf_11"/>
    <property type="match status" value="1"/>
</dbReference>
<dbReference type="PANTHER" id="PTHR45036">
    <property type="entry name" value="METHYLTRANSFERASE LIKE 7B"/>
    <property type="match status" value="1"/>
</dbReference>
<dbReference type="Gene3D" id="3.40.50.150">
    <property type="entry name" value="Vaccinia Virus protein VP39"/>
    <property type="match status" value="1"/>
</dbReference>
<dbReference type="InterPro" id="IPR013216">
    <property type="entry name" value="Methyltransf_11"/>
</dbReference>
<proteinExistence type="predicted"/>
<comment type="caution">
    <text evidence="2">The sequence shown here is derived from an EMBL/GenBank/DDBJ whole genome shotgun (WGS) entry which is preliminary data.</text>
</comment>
<evidence type="ECO:0000313" key="2">
    <source>
        <dbReference type="EMBL" id="OGE01226.1"/>
    </source>
</evidence>
<sequence>MKKLQLIDIVYKNAPDSQKVWIETTNKYWLDSDLKLFRKILENHVKHSKSLAYSILNQLPMKPRMAVDIGAGYGGVAINLALKQIRTIAVEPGRNERLVLRHFLKKYPKAKEYLSVVNGIAEKLPFAKNSVDLCIMSQVLEHVQDPKKTMSEIARVLKPGGYLHLSCPNYLFPAEQHYKILYFPLMPKRLFAAWALFLYRKLNIKNIKNTKIRDFSKVINFIDFVNYTTDKMVVKLCLKNNLKIVWSARDRQKNPFNQIVKHWQQNKTAFQILLIIVSLPVKFARSILAIIGILPMKLEYLVQKNLIFQVTNVS</sequence>
<dbReference type="STRING" id="1797737.A2196_00770"/>
<gene>
    <name evidence="2" type="ORF">A2196_00770</name>
</gene>
<dbReference type="SUPFAM" id="SSF53335">
    <property type="entry name" value="S-adenosyl-L-methionine-dependent methyltransferases"/>
    <property type="match status" value="1"/>
</dbReference>
<accession>A0A1F5HAW9</accession>
<name>A0A1F5HAW9_9BACT</name>
<feature type="domain" description="Methyltransferase type 11" evidence="1">
    <location>
        <begin position="67"/>
        <end position="164"/>
    </location>
</feature>
<reference evidence="2 3" key="1">
    <citation type="journal article" date="2016" name="Nat. Commun.">
        <title>Thousands of microbial genomes shed light on interconnected biogeochemical processes in an aquifer system.</title>
        <authorList>
            <person name="Anantharaman K."/>
            <person name="Brown C.T."/>
            <person name="Hug L.A."/>
            <person name="Sharon I."/>
            <person name="Castelle C.J."/>
            <person name="Probst A.J."/>
            <person name="Thomas B.C."/>
            <person name="Singh A."/>
            <person name="Wilkins M.J."/>
            <person name="Karaoz U."/>
            <person name="Brodie E.L."/>
            <person name="Williams K.H."/>
            <person name="Hubbard S.S."/>
            <person name="Banfield J.F."/>
        </authorList>
    </citation>
    <scope>NUCLEOTIDE SEQUENCE [LARGE SCALE GENOMIC DNA]</scope>
</reference>
<dbReference type="InterPro" id="IPR029063">
    <property type="entry name" value="SAM-dependent_MTases_sf"/>
</dbReference>
<evidence type="ECO:0000259" key="1">
    <source>
        <dbReference type="Pfam" id="PF08241"/>
    </source>
</evidence>
<dbReference type="GO" id="GO:0008757">
    <property type="term" value="F:S-adenosylmethionine-dependent methyltransferase activity"/>
    <property type="evidence" value="ECO:0007669"/>
    <property type="project" value="InterPro"/>
</dbReference>
<organism evidence="2 3">
    <name type="scientific">Candidatus Curtissbacteria bacterium RIFOXYA1_FULL_41_14</name>
    <dbReference type="NCBI Taxonomy" id="1797737"/>
    <lineage>
        <taxon>Bacteria</taxon>
        <taxon>Candidatus Curtissiibacteriota</taxon>
    </lineage>
</organism>
<evidence type="ECO:0000313" key="3">
    <source>
        <dbReference type="Proteomes" id="UP000176751"/>
    </source>
</evidence>
<dbReference type="PANTHER" id="PTHR45036:SF1">
    <property type="entry name" value="METHYLTRANSFERASE LIKE 7A"/>
    <property type="match status" value="1"/>
</dbReference>